<reference evidence="1" key="2">
    <citation type="submission" date="2021-04" db="EMBL/GenBank/DDBJ databases">
        <authorList>
            <person name="Gilroy R."/>
        </authorList>
    </citation>
    <scope>NUCLEOTIDE SEQUENCE</scope>
    <source>
        <strain evidence="1">CHK198-12963</strain>
    </source>
</reference>
<dbReference type="EMBL" id="DWWB01000038">
    <property type="protein sequence ID" value="HJC66526.1"/>
    <property type="molecule type" value="Genomic_DNA"/>
</dbReference>
<organism evidence="1 2">
    <name type="scientific">Candidatus Enterocloster excrementigallinarum</name>
    <dbReference type="NCBI Taxonomy" id="2838558"/>
    <lineage>
        <taxon>Bacteria</taxon>
        <taxon>Bacillati</taxon>
        <taxon>Bacillota</taxon>
        <taxon>Clostridia</taxon>
        <taxon>Lachnospirales</taxon>
        <taxon>Lachnospiraceae</taxon>
        <taxon>Enterocloster</taxon>
    </lineage>
</organism>
<name>A0A9D2PTR0_9FIRM</name>
<proteinExistence type="predicted"/>
<sequence length="71" mass="8503">MDFILLWRNHSVLFVYFPVWAGKEGFILKIWKGEVVKNADDFEGRGEKIRCRFSINGRKNPYNINIMHKRC</sequence>
<dbReference type="Proteomes" id="UP000823863">
    <property type="component" value="Unassembled WGS sequence"/>
</dbReference>
<protein>
    <submittedName>
        <fullName evidence="1">Uncharacterized protein</fullName>
    </submittedName>
</protein>
<dbReference type="AlphaFoldDB" id="A0A9D2PTR0"/>
<evidence type="ECO:0000313" key="1">
    <source>
        <dbReference type="EMBL" id="HJC66526.1"/>
    </source>
</evidence>
<reference evidence="1" key="1">
    <citation type="journal article" date="2021" name="PeerJ">
        <title>Extensive microbial diversity within the chicken gut microbiome revealed by metagenomics and culture.</title>
        <authorList>
            <person name="Gilroy R."/>
            <person name="Ravi A."/>
            <person name="Getino M."/>
            <person name="Pursley I."/>
            <person name="Horton D.L."/>
            <person name="Alikhan N.F."/>
            <person name="Baker D."/>
            <person name="Gharbi K."/>
            <person name="Hall N."/>
            <person name="Watson M."/>
            <person name="Adriaenssens E.M."/>
            <person name="Foster-Nyarko E."/>
            <person name="Jarju S."/>
            <person name="Secka A."/>
            <person name="Antonio M."/>
            <person name="Oren A."/>
            <person name="Chaudhuri R.R."/>
            <person name="La Ragione R."/>
            <person name="Hildebrand F."/>
            <person name="Pallen M.J."/>
        </authorList>
    </citation>
    <scope>NUCLEOTIDE SEQUENCE</scope>
    <source>
        <strain evidence="1">CHK198-12963</strain>
    </source>
</reference>
<comment type="caution">
    <text evidence="1">The sequence shown here is derived from an EMBL/GenBank/DDBJ whole genome shotgun (WGS) entry which is preliminary data.</text>
</comment>
<accession>A0A9D2PTR0</accession>
<evidence type="ECO:0000313" key="2">
    <source>
        <dbReference type="Proteomes" id="UP000823863"/>
    </source>
</evidence>
<gene>
    <name evidence="1" type="ORF">H9931_07395</name>
</gene>